<comment type="caution">
    <text evidence="2">The sequence shown here is derived from an EMBL/GenBank/DDBJ whole genome shotgun (WGS) entry which is preliminary data.</text>
</comment>
<dbReference type="Pfam" id="PF22927">
    <property type="entry name" value="INT1_R3"/>
    <property type="match status" value="1"/>
</dbReference>
<evidence type="ECO:0000313" key="3">
    <source>
        <dbReference type="Proteomes" id="UP001431209"/>
    </source>
</evidence>
<accession>A0AAW2Z6L2</accession>
<organism evidence="2 3">
    <name type="scientific">Acrasis kona</name>
    <dbReference type="NCBI Taxonomy" id="1008807"/>
    <lineage>
        <taxon>Eukaryota</taxon>
        <taxon>Discoba</taxon>
        <taxon>Heterolobosea</taxon>
        <taxon>Tetramitia</taxon>
        <taxon>Eutetramitia</taxon>
        <taxon>Acrasidae</taxon>
        <taxon>Acrasis</taxon>
    </lineage>
</organism>
<evidence type="ECO:0000259" key="1">
    <source>
        <dbReference type="Pfam" id="PF22927"/>
    </source>
</evidence>
<dbReference type="Proteomes" id="UP001431209">
    <property type="component" value="Unassembled WGS sequence"/>
</dbReference>
<feature type="domain" description="Integrator complex subunit 1 R3" evidence="1">
    <location>
        <begin position="279"/>
        <end position="449"/>
    </location>
</feature>
<evidence type="ECO:0000313" key="2">
    <source>
        <dbReference type="EMBL" id="KAL0484969.1"/>
    </source>
</evidence>
<reference evidence="2 3" key="1">
    <citation type="submission" date="2024-03" db="EMBL/GenBank/DDBJ databases">
        <title>The Acrasis kona genome and developmental transcriptomes reveal deep origins of eukaryotic multicellular pathways.</title>
        <authorList>
            <person name="Sheikh S."/>
            <person name="Fu C.-J."/>
            <person name="Brown M.W."/>
            <person name="Baldauf S.L."/>
        </authorList>
    </citation>
    <scope>NUCLEOTIDE SEQUENCE [LARGE SCALE GENOMIC DNA]</scope>
    <source>
        <strain evidence="2 3">ATCC MYA-3509</strain>
    </source>
</reference>
<sequence>MELIKSCYTTSDPNHIHQLRSLLLRSPNDVIEPFRSLSNYHSTNPHITLMIQSCIQDLKIELPSQCDPSFLYISSLYDPSSSSLQELDRDEELHFENHSLPFSFKSNSSSDQLPPFDSFHLQDSKNRSLIADLISLHDPAVESIDHRDDPYLCSLALYHRDASQLVKLINHNVDLSRTVLSMVQNVNVNDSFVTNLISNGIRPQSNLNQFIQTNADALCMLVDSIVPKNAIDPLLHQKSNLKNSIRIDPDSHLGEFLYSMVPSSFEAPTMVLLPTQMNKFLHSLILKMTSSSQINNNDSLLDKQKSQFAYEMLRKCARQFPLVIYGYLKTIVAVLDTGYHDSISASEIISTGMLKRYQQVLGILILIRKVVFDHLGDFENEILLDAYLKFIKNVIMESDLNRSYVSPEHIELRSFAVRFLNFLNYDHSNASNYVKKNQNVLDQVNKHFKQQQNVVNRGHVVDDDDDDDLLQMLTGCDDEKILEYYSCHVLNLMNCSKYSSVCIVVLLKLLDKNSSHAVRFVEKYISCLKHNDESVRFAVIEHAYDVFTYCQSPYDQQLLKLLFENGSREALSMLSKIVSMYVNTIVS</sequence>
<proteinExistence type="predicted"/>
<protein>
    <recommendedName>
        <fullName evidence="1">Integrator complex subunit 1 R3 domain-containing protein</fullName>
    </recommendedName>
</protein>
<name>A0AAW2Z6L2_9EUKA</name>
<dbReference type="AlphaFoldDB" id="A0AAW2Z6L2"/>
<dbReference type="InterPro" id="IPR053964">
    <property type="entry name" value="INT1_R3"/>
</dbReference>
<keyword evidence="3" id="KW-1185">Reference proteome</keyword>
<gene>
    <name evidence="2" type="ORF">AKO1_003803</name>
</gene>
<dbReference type="EMBL" id="JAOPGA020001095">
    <property type="protein sequence ID" value="KAL0484969.1"/>
    <property type="molecule type" value="Genomic_DNA"/>
</dbReference>